<dbReference type="AlphaFoldDB" id="A0A4P9VL98"/>
<feature type="binding site" evidence="8">
    <location>
        <position position="130"/>
    </location>
    <ligand>
        <name>Zn(2+)</name>
        <dbReference type="ChEBI" id="CHEBI:29105"/>
        <note>catalytic</note>
    </ligand>
</feature>
<dbReference type="InterPro" id="IPR001915">
    <property type="entry name" value="Peptidase_M48"/>
</dbReference>
<dbReference type="SUPFAM" id="SSF48452">
    <property type="entry name" value="TPR-like"/>
    <property type="match status" value="1"/>
</dbReference>
<evidence type="ECO:0000313" key="11">
    <source>
        <dbReference type="Proteomes" id="UP000257039"/>
    </source>
</evidence>
<dbReference type="Proteomes" id="UP000257039">
    <property type="component" value="Unassembled WGS sequence"/>
</dbReference>
<dbReference type="GO" id="GO:0008270">
    <property type="term" value="F:zinc ion binding"/>
    <property type="evidence" value="ECO:0007669"/>
    <property type="project" value="UniProtKB-UniRule"/>
</dbReference>
<dbReference type="InterPro" id="IPR030873">
    <property type="entry name" value="Protease_BepA"/>
</dbReference>
<dbReference type="GO" id="GO:0004222">
    <property type="term" value="F:metalloendopeptidase activity"/>
    <property type="evidence" value="ECO:0007669"/>
    <property type="project" value="InterPro"/>
</dbReference>
<comment type="cofactor">
    <cofactor evidence="8">
        <name>Zn(2+)</name>
        <dbReference type="ChEBI" id="CHEBI:29105"/>
    </cofactor>
    <text evidence="8">Binds 1 zinc ion per subunit.</text>
</comment>
<dbReference type="Gene3D" id="1.25.40.10">
    <property type="entry name" value="Tetratricopeptide repeat domain"/>
    <property type="match status" value="1"/>
</dbReference>
<evidence type="ECO:0000259" key="9">
    <source>
        <dbReference type="Pfam" id="PF01435"/>
    </source>
</evidence>
<keyword evidence="2 8" id="KW-0479">Metal-binding</keyword>
<comment type="caution">
    <text evidence="10">The sequence shown here is derived from an EMBL/GenBank/DDBJ whole genome shotgun (WGS) entry which is preliminary data.</text>
</comment>
<evidence type="ECO:0000256" key="7">
    <source>
        <dbReference type="ARBA" id="ARBA00023049"/>
    </source>
</evidence>
<dbReference type="InterPro" id="IPR011990">
    <property type="entry name" value="TPR-like_helical_dom_sf"/>
</dbReference>
<keyword evidence="7 8" id="KW-0482">Metalloprotease</keyword>
<name>A0A4P9VL98_9GAMM</name>
<organism evidence="10 11">
    <name type="scientific">Zooshikella ganghwensis</name>
    <dbReference type="NCBI Taxonomy" id="202772"/>
    <lineage>
        <taxon>Bacteria</taxon>
        <taxon>Pseudomonadati</taxon>
        <taxon>Pseudomonadota</taxon>
        <taxon>Gammaproteobacteria</taxon>
        <taxon>Oceanospirillales</taxon>
        <taxon>Zooshikellaceae</taxon>
        <taxon>Zooshikella</taxon>
    </lineage>
</organism>
<reference evidence="10 11" key="1">
    <citation type="submission" date="2017-04" db="EMBL/GenBank/DDBJ databases">
        <title>Draft genome sequence of Zooshikella ganghwensis VG4 isolated from Red Sea sediments.</title>
        <authorList>
            <person name="Rehman Z."/>
            <person name="Alam I."/>
            <person name="Kamau A."/>
            <person name="Bajic V."/>
            <person name="Leiknes T."/>
        </authorList>
    </citation>
    <scope>NUCLEOTIDE SEQUENCE [LARGE SCALE GENOMIC DNA]</scope>
    <source>
        <strain evidence="10 11">VG4</strain>
    </source>
</reference>
<feature type="signal peptide" evidence="8">
    <location>
        <begin position="1"/>
        <end position="22"/>
    </location>
</feature>
<dbReference type="EMBL" id="NDXW01000001">
    <property type="protein sequence ID" value="RDH43107.1"/>
    <property type="molecule type" value="Genomic_DNA"/>
</dbReference>
<dbReference type="Gene3D" id="3.30.2010.10">
    <property type="entry name" value="Metalloproteases ('zincins'), catalytic domain"/>
    <property type="match status" value="1"/>
</dbReference>
<keyword evidence="11" id="KW-1185">Reference proteome</keyword>
<keyword evidence="6 8" id="KW-0862">Zinc</keyword>
<sequence precursor="true">MFKKICTTLSACTLALSVTTTANELLLPDLGDSSSAVVSPSHEHKLGRAFLASLRGQLPMLKDAEVQDYVEELIFKLINTSEVKDHRLEIVVIDSPKLNAFAAPGGIIGINAGLFLFAENEHQFASVIAHELAHLSQRHYARGVENAERNKLPYLAATLASIAVLAAGGGDAGFAALATTQAGMRSQMLSFSRQNEREADNIGIQNLYRAGMNPQAMPAMFEQMNRATRFLGQKPPEFLLTHPVTQNRIADSKSRAAQFPAQKYTYNPRYELIKAKIKVHYASSPQTAAKQFKANTKHSAARYGLALALTASSQPKEALSTLKPLYEKSPDNIQFALAQARLEKAMGNISQSNKTITSLLDIYPNNHALMLQLADNQMAGKQYAAAEQTLRRLSRNRATDPYVWYLLAEARGLNKNILGVHEARAEYYRLNGNVDKAIEHLEYALKLAKGKFAITAKLNKQIEDLRAYKKELKDLGFG</sequence>
<evidence type="ECO:0000313" key="10">
    <source>
        <dbReference type="EMBL" id="RDH43107.1"/>
    </source>
</evidence>
<evidence type="ECO:0000256" key="1">
    <source>
        <dbReference type="ARBA" id="ARBA00022670"/>
    </source>
</evidence>
<dbReference type="PANTHER" id="PTHR22726:SF1">
    <property type="entry name" value="METALLOENDOPEPTIDASE OMA1, MITOCHONDRIAL"/>
    <property type="match status" value="1"/>
</dbReference>
<keyword evidence="1 8" id="KW-0645">Protease</keyword>
<comment type="function">
    <text evidence="8">Functions as both a chaperone and a metalloprotease. Maintains the integrity of the outer membrane by promoting either the assembly or the elimination of outer membrane proteins, depending on their folding state.</text>
</comment>
<comment type="similarity">
    <text evidence="8">Belongs to the peptidase M48 family. BepA subfamily.</text>
</comment>
<protein>
    <recommendedName>
        <fullName evidence="8">Putative beta-barrel assembly-enhancing protease</fullName>
        <ecNumber evidence="8">3.4.-.-</ecNumber>
    </recommendedName>
</protein>
<dbReference type="PANTHER" id="PTHR22726">
    <property type="entry name" value="METALLOENDOPEPTIDASE OMA1"/>
    <property type="match status" value="1"/>
</dbReference>
<dbReference type="EC" id="3.4.-.-" evidence="8"/>
<evidence type="ECO:0000256" key="6">
    <source>
        <dbReference type="ARBA" id="ARBA00022833"/>
    </source>
</evidence>
<dbReference type="GO" id="GO:0042597">
    <property type="term" value="C:periplasmic space"/>
    <property type="evidence" value="ECO:0007669"/>
    <property type="project" value="UniProtKB-SubCell"/>
</dbReference>
<keyword evidence="4 8" id="KW-0574">Periplasm</keyword>
<gene>
    <name evidence="10" type="ORF">B9G39_06390</name>
</gene>
<evidence type="ECO:0000256" key="3">
    <source>
        <dbReference type="ARBA" id="ARBA00022729"/>
    </source>
</evidence>
<evidence type="ECO:0000256" key="5">
    <source>
        <dbReference type="ARBA" id="ARBA00022801"/>
    </source>
</evidence>
<dbReference type="GO" id="GO:0016020">
    <property type="term" value="C:membrane"/>
    <property type="evidence" value="ECO:0007669"/>
    <property type="project" value="InterPro"/>
</dbReference>
<dbReference type="Pfam" id="PF01435">
    <property type="entry name" value="Peptidase_M48"/>
    <property type="match status" value="1"/>
</dbReference>
<keyword evidence="3 8" id="KW-0732">Signal</keyword>
<proteinExistence type="inferred from homology"/>
<feature type="chain" id="PRO_5021049432" description="Putative beta-barrel assembly-enhancing protease" evidence="8">
    <location>
        <begin position="23"/>
        <end position="478"/>
    </location>
</feature>
<feature type="active site" evidence="8">
    <location>
        <position position="131"/>
    </location>
</feature>
<keyword evidence="5 8" id="KW-0378">Hydrolase</keyword>
<evidence type="ECO:0000256" key="2">
    <source>
        <dbReference type="ARBA" id="ARBA00022723"/>
    </source>
</evidence>
<dbReference type="RefSeq" id="WP_094786490.1">
    <property type="nucleotide sequence ID" value="NZ_NDXW01000001.1"/>
</dbReference>
<evidence type="ECO:0000256" key="4">
    <source>
        <dbReference type="ARBA" id="ARBA00022764"/>
    </source>
</evidence>
<dbReference type="Pfam" id="PF14559">
    <property type="entry name" value="TPR_19"/>
    <property type="match status" value="1"/>
</dbReference>
<feature type="active site" description="Proton donor" evidence="8">
    <location>
        <position position="200"/>
    </location>
</feature>
<feature type="domain" description="Peptidase M48" evidence="9">
    <location>
        <begin position="64"/>
        <end position="254"/>
    </location>
</feature>
<comment type="subcellular location">
    <subcellularLocation>
        <location evidence="8">Periplasm</location>
    </subcellularLocation>
</comment>
<dbReference type="HAMAP" id="MF_00997">
    <property type="entry name" value="Protease_BepA"/>
    <property type="match status" value="1"/>
</dbReference>
<evidence type="ECO:0000256" key="8">
    <source>
        <dbReference type="HAMAP-Rule" id="MF_00997"/>
    </source>
</evidence>
<feature type="binding site" evidence="8">
    <location>
        <position position="196"/>
    </location>
    <ligand>
        <name>Zn(2+)</name>
        <dbReference type="ChEBI" id="CHEBI:29105"/>
        <note>catalytic</note>
    </ligand>
</feature>
<feature type="binding site" evidence="8">
    <location>
        <position position="134"/>
    </location>
    <ligand>
        <name>Zn(2+)</name>
        <dbReference type="ChEBI" id="CHEBI:29105"/>
        <note>catalytic</note>
    </ligand>
</feature>
<dbReference type="InterPro" id="IPR051156">
    <property type="entry name" value="Mito/Outer_Membr_Metalloprot"/>
</dbReference>
<accession>A0A4P9VL98</accession>
<dbReference type="GO" id="GO:0051603">
    <property type="term" value="P:proteolysis involved in protein catabolic process"/>
    <property type="evidence" value="ECO:0007669"/>
    <property type="project" value="TreeGrafter"/>
</dbReference>